<dbReference type="PANTHER" id="PTHR43037">
    <property type="entry name" value="UNNAMED PRODUCT-RELATED"/>
    <property type="match status" value="1"/>
</dbReference>
<evidence type="ECO:0000256" key="5">
    <source>
        <dbReference type="ARBA" id="ARBA00022801"/>
    </source>
</evidence>
<dbReference type="OrthoDB" id="2425929at2759"/>
<evidence type="ECO:0000313" key="10">
    <source>
        <dbReference type="EMBL" id="PGH11293.1"/>
    </source>
</evidence>
<dbReference type="InterPro" id="IPR050955">
    <property type="entry name" value="Plant_Biomass_Hydrol_Est"/>
</dbReference>
<reference evidence="10 11" key="1">
    <citation type="submission" date="2017-10" db="EMBL/GenBank/DDBJ databases">
        <title>Comparative genomics in systemic dimorphic fungi from Ajellomycetaceae.</title>
        <authorList>
            <person name="Munoz J.F."/>
            <person name="Mcewen J.G."/>
            <person name="Clay O.K."/>
            <person name="Cuomo C.A."/>
        </authorList>
    </citation>
    <scope>NUCLEOTIDE SEQUENCE [LARGE SCALE GENOMIC DNA]</scope>
    <source>
        <strain evidence="10 11">UAMH7299</strain>
    </source>
</reference>
<sequence>MVSSMFSTSFAAVISVLATAANAASLVAVPDFGSNPTGLEMNIYVPDTPAANPAVILALHGCLGNGPGYAQMTRYNELADQHGFITIFPSSKNDSNCWDVASASSLARDGQGDTTGLANMIAYTIQTHNADPAKIFVTGSSSGGMMTNVLSAMYPDIFSAASAYSGVAAGCLAGSPGSSPFSADPACADGQIIKSADQWVQQAKAMSPAGYDGAYPRFQTWHGTADSLVTYPNLGEQIKQWSGIHGVCFQRNNTDTPLSGYTQMTYGDGTAFVAYSAEGVGHVVPAQEDVDLKWFGLT</sequence>
<dbReference type="Proteomes" id="UP000224634">
    <property type="component" value="Unassembled WGS sequence"/>
</dbReference>
<keyword evidence="6" id="KW-0325">Glycoprotein</keyword>
<dbReference type="NCBIfam" id="TIGR01840">
    <property type="entry name" value="esterase_phb"/>
    <property type="match status" value="1"/>
</dbReference>
<dbReference type="Gene3D" id="3.40.50.1820">
    <property type="entry name" value="alpha/beta hydrolase"/>
    <property type="match status" value="1"/>
</dbReference>
<dbReference type="EMBL" id="PDNA01000134">
    <property type="protein sequence ID" value="PGH11293.1"/>
    <property type="molecule type" value="Genomic_DNA"/>
</dbReference>
<dbReference type="STRING" id="1447883.A0A2B7XRB0"/>
<dbReference type="InterPro" id="IPR010126">
    <property type="entry name" value="Esterase_phb"/>
</dbReference>
<comment type="subcellular location">
    <subcellularLocation>
        <location evidence="1 9">Secreted</location>
    </subcellularLocation>
</comment>
<dbReference type="EC" id="3.1.1.-" evidence="9"/>
<keyword evidence="4 9" id="KW-0732">Signal</keyword>
<proteinExistence type="inferred from homology"/>
<feature type="signal peptide" evidence="9">
    <location>
        <begin position="1"/>
        <end position="23"/>
    </location>
</feature>
<evidence type="ECO:0000256" key="6">
    <source>
        <dbReference type="ARBA" id="ARBA00023180"/>
    </source>
</evidence>
<accession>A0A2B7XRB0</accession>
<evidence type="ECO:0000256" key="4">
    <source>
        <dbReference type="ARBA" id="ARBA00022729"/>
    </source>
</evidence>
<name>A0A2B7XRB0_POLH7</name>
<dbReference type="SUPFAM" id="SSF53474">
    <property type="entry name" value="alpha/beta-Hydrolases"/>
    <property type="match status" value="2"/>
</dbReference>
<protein>
    <recommendedName>
        <fullName evidence="9">Carboxylic ester hydrolase</fullName>
        <ecNumber evidence="9">3.1.1.-</ecNumber>
    </recommendedName>
</protein>
<evidence type="ECO:0000256" key="9">
    <source>
        <dbReference type="RuleBase" id="RU367147"/>
    </source>
</evidence>
<keyword evidence="8 9" id="KW-0624">Polysaccharide degradation</keyword>
<dbReference type="GO" id="GO:0052689">
    <property type="term" value="F:carboxylic ester hydrolase activity"/>
    <property type="evidence" value="ECO:0007669"/>
    <property type="project" value="UniProtKB-KW"/>
</dbReference>
<dbReference type="GO" id="GO:0005576">
    <property type="term" value="C:extracellular region"/>
    <property type="evidence" value="ECO:0007669"/>
    <property type="project" value="UniProtKB-SubCell"/>
</dbReference>
<dbReference type="InterPro" id="IPR029058">
    <property type="entry name" value="AB_hydrolase_fold"/>
</dbReference>
<keyword evidence="3 9" id="KW-0964">Secreted</keyword>
<keyword evidence="2 9" id="KW-0719">Serine esterase</keyword>
<feature type="chain" id="PRO_5029033108" description="Carboxylic ester hydrolase" evidence="9">
    <location>
        <begin position="24"/>
        <end position="298"/>
    </location>
</feature>
<keyword evidence="5 9" id="KW-0378">Hydrolase</keyword>
<keyword evidence="11" id="KW-1185">Reference proteome</keyword>
<dbReference type="AlphaFoldDB" id="A0A2B7XRB0"/>
<comment type="function">
    <text evidence="9">Esterase involved in the hydrolysis of xylan, a major structural heterogeneous polysaccharide found in plant biomass representing the second most abundant polysaccharide in the biosphere, after cellulose.</text>
</comment>
<evidence type="ECO:0000313" key="11">
    <source>
        <dbReference type="Proteomes" id="UP000224634"/>
    </source>
</evidence>
<dbReference type="GO" id="GO:0045493">
    <property type="term" value="P:xylan catabolic process"/>
    <property type="evidence" value="ECO:0007669"/>
    <property type="project" value="UniProtKB-UniRule"/>
</dbReference>
<dbReference type="PANTHER" id="PTHR43037:SF3">
    <property type="entry name" value="FERULOYL ESTERASE B"/>
    <property type="match status" value="1"/>
</dbReference>
<keyword evidence="7 9" id="KW-0119">Carbohydrate metabolism</keyword>
<gene>
    <name evidence="10" type="ORF">AJ80_07193</name>
</gene>
<dbReference type="Pfam" id="PF10503">
    <property type="entry name" value="Esterase_PHB"/>
    <property type="match status" value="1"/>
</dbReference>
<comment type="caution">
    <text evidence="10">The sequence shown here is derived from an EMBL/GenBank/DDBJ whole genome shotgun (WGS) entry which is preliminary data.</text>
</comment>
<evidence type="ECO:0000256" key="3">
    <source>
        <dbReference type="ARBA" id="ARBA00022525"/>
    </source>
</evidence>
<comment type="similarity">
    <text evidence="9">Belongs to the carbohydrate esterase 1 (CE1) family.</text>
</comment>
<evidence type="ECO:0000256" key="2">
    <source>
        <dbReference type="ARBA" id="ARBA00022487"/>
    </source>
</evidence>
<organism evidence="10 11">
    <name type="scientific">Polytolypa hystricis (strain UAMH7299)</name>
    <dbReference type="NCBI Taxonomy" id="1447883"/>
    <lineage>
        <taxon>Eukaryota</taxon>
        <taxon>Fungi</taxon>
        <taxon>Dikarya</taxon>
        <taxon>Ascomycota</taxon>
        <taxon>Pezizomycotina</taxon>
        <taxon>Eurotiomycetes</taxon>
        <taxon>Eurotiomycetidae</taxon>
        <taxon>Onygenales</taxon>
        <taxon>Onygenales incertae sedis</taxon>
        <taxon>Polytolypa</taxon>
    </lineage>
</organism>
<evidence type="ECO:0000256" key="1">
    <source>
        <dbReference type="ARBA" id="ARBA00004613"/>
    </source>
</evidence>
<evidence type="ECO:0000256" key="7">
    <source>
        <dbReference type="ARBA" id="ARBA00023277"/>
    </source>
</evidence>
<evidence type="ECO:0000256" key="8">
    <source>
        <dbReference type="ARBA" id="ARBA00023326"/>
    </source>
</evidence>